<keyword evidence="3" id="KW-1185">Reference proteome</keyword>
<name>A0A067JYQ9_JATCU</name>
<protein>
    <submittedName>
        <fullName evidence="2">Uncharacterized protein</fullName>
    </submittedName>
</protein>
<gene>
    <name evidence="2" type="ORF">JCGZ_22665</name>
</gene>
<dbReference type="Proteomes" id="UP000027138">
    <property type="component" value="Unassembled WGS sequence"/>
</dbReference>
<evidence type="ECO:0000256" key="1">
    <source>
        <dbReference type="SAM" id="Phobius"/>
    </source>
</evidence>
<keyword evidence="1" id="KW-0472">Membrane</keyword>
<dbReference type="EMBL" id="KK914999">
    <property type="protein sequence ID" value="KDP25130.1"/>
    <property type="molecule type" value="Genomic_DNA"/>
</dbReference>
<keyword evidence="1" id="KW-1133">Transmembrane helix</keyword>
<evidence type="ECO:0000313" key="2">
    <source>
        <dbReference type="EMBL" id="KDP25130.1"/>
    </source>
</evidence>
<keyword evidence="1" id="KW-0812">Transmembrane</keyword>
<reference evidence="2 3" key="1">
    <citation type="journal article" date="2014" name="PLoS ONE">
        <title>Global Analysis of Gene Expression Profiles in Physic Nut (Jatropha curcas L.) Seedlings Exposed to Salt Stress.</title>
        <authorList>
            <person name="Zhang L."/>
            <person name="Zhang C."/>
            <person name="Wu P."/>
            <person name="Chen Y."/>
            <person name="Li M."/>
            <person name="Jiang H."/>
            <person name="Wu G."/>
        </authorList>
    </citation>
    <scope>NUCLEOTIDE SEQUENCE [LARGE SCALE GENOMIC DNA]</scope>
    <source>
        <strain evidence="3">cv. GZQX0401</strain>
        <tissue evidence="2">Young leaves</tissue>
    </source>
</reference>
<feature type="transmembrane region" description="Helical" evidence="1">
    <location>
        <begin position="32"/>
        <end position="52"/>
    </location>
</feature>
<accession>A0A067JYQ9</accession>
<evidence type="ECO:0000313" key="3">
    <source>
        <dbReference type="Proteomes" id="UP000027138"/>
    </source>
</evidence>
<proteinExistence type="predicted"/>
<dbReference type="AlphaFoldDB" id="A0A067JYQ9"/>
<organism evidence="2 3">
    <name type="scientific">Jatropha curcas</name>
    <name type="common">Barbados nut</name>
    <dbReference type="NCBI Taxonomy" id="180498"/>
    <lineage>
        <taxon>Eukaryota</taxon>
        <taxon>Viridiplantae</taxon>
        <taxon>Streptophyta</taxon>
        <taxon>Embryophyta</taxon>
        <taxon>Tracheophyta</taxon>
        <taxon>Spermatophyta</taxon>
        <taxon>Magnoliopsida</taxon>
        <taxon>eudicotyledons</taxon>
        <taxon>Gunneridae</taxon>
        <taxon>Pentapetalae</taxon>
        <taxon>rosids</taxon>
        <taxon>fabids</taxon>
        <taxon>Malpighiales</taxon>
        <taxon>Euphorbiaceae</taxon>
        <taxon>Crotonoideae</taxon>
        <taxon>Jatropheae</taxon>
        <taxon>Jatropha</taxon>
    </lineage>
</organism>
<sequence length="66" mass="7475">MGLKTILDVEEEAHEKIEEEAPKDEAEIQVGMWSGGTRFVFCVLVLALAIVIEETVMFSDLWVKCF</sequence>